<dbReference type="AlphaFoldDB" id="A0A0F2TEH6"/>
<name>A0A0F2TEH6_STRR3</name>
<dbReference type="GO" id="GO:0016491">
    <property type="term" value="F:oxidoreductase activity"/>
    <property type="evidence" value="ECO:0007669"/>
    <property type="project" value="InterPro"/>
</dbReference>
<dbReference type="Proteomes" id="UP000033699">
    <property type="component" value="Unassembled WGS sequence"/>
</dbReference>
<proteinExistence type="predicted"/>
<dbReference type="Pfam" id="PF08031">
    <property type="entry name" value="BBE"/>
    <property type="match status" value="1"/>
</dbReference>
<dbReference type="InterPro" id="IPR016169">
    <property type="entry name" value="FAD-bd_PCMH_sub2"/>
</dbReference>
<feature type="domain" description="Berberine/berberine-like" evidence="1">
    <location>
        <begin position="73"/>
        <end position="107"/>
    </location>
</feature>
<comment type="caution">
    <text evidence="2">The sequence shown here is derived from an EMBL/GenBank/DDBJ whole genome shotgun (WGS) entry which is preliminary data.</text>
</comment>
<evidence type="ECO:0000313" key="3">
    <source>
        <dbReference type="Proteomes" id="UP000033699"/>
    </source>
</evidence>
<dbReference type="EMBL" id="JZKH01000038">
    <property type="protein sequence ID" value="KJS60715.1"/>
    <property type="molecule type" value="Genomic_DNA"/>
</dbReference>
<gene>
    <name evidence="2" type="ORF">VM95_19345</name>
</gene>
<dbReference type="OrthoDB" id="545125at2"/>
<dbReference type="GO" id="GO:0050660">
    <property type="term" value="F:flavin adenine dinucleotide binding"/>
    <property type="evidence" value="ECO:0007669"/>
    <property type="project" value="InterPro"/>
</dbReference>
<dbReference type="PATRIC" id="fig|359131.3.peg.4523"/>
<keyword evidence="3" id="KW-1185">Reference proteome</keyword>
<dbReference type="Gene3D" id="3.30.465.10">
    <property type="match status" value="1"/>
</dbReference>
<evidence type="ECO:0000313" key="2">
    <source>
        <dbReference type="EMBL" id="KJS60715.1"/>
    </source>
</evidence>
<evidence type="ECO:0000259" key="1">
    <source>
        <dbReference type="Pfam" id="PF08031"/>
    </source>
</evidence>
<sequence length="114" mass="12912">MAPHPAALGRTRPRRAVAAYTHRAARYLININSGWEQGRSEPHIALARRFWAGLHPFSAGGVYVDFLGREGRERVLEAYGPATYERLTALKGRYDPDNFFRVNQNVPPSPRPVR</sequence>
<organism evidence="2 3">
    <name type="scientific">Streptomyces rubellomurinus (strain ATCC 31215)</name>
    <dbReference type="NCBI Taxonomy" id="359131"/>
    <lineage>
        <taxon>Bacteria</taxon>
        <taxon>Bacillati</taxon>
        <taxon>Actinomycetota</taxon>
        <taxon>Actinomycetes</taxon>
        <taxon>Kitasatosporales</taxon>
        <taxon>Streptomycetaceae</taxon>
        <taxon>Streptomyces</taxon>
    </lineage>
</organism>
<accession>A0A0F2TEH6</accession>
<reference evidence="2 3" key="1">
    <citation type="submission" date="2015-02" db="EMBL/GenBank/DDBJ databases">
        <authorList>
            <person name="Ju K.-S."/>
            <person name="Doroghazi J.R."/>
            <person name="Metcalf W."/>
        </authorList>
    </citation>
    <scope>NUCLEOTIDE SEQUENCE [LARGE SCALE GENOMIC DNA]</scope>
    <source>
        <strain evidence="2 3">ATCC 31215</strain>
    </source>
</reference>
<dbReference type="Gene3D" id="3.40.462.20">
    <property type="match status" value="1"/>
</dbReference>
<dbReference type="InterPro" id="IPR012951">
    <property type="entry name" value="BBE"/>
</dbReference>
<protein>
    <recommendedName>
        <fullName evidence="1">Berberine/berberine-like domain-containing protein</fullName>
    </recommendedName>
</protein>